<dbReference type="OrthoDB" id="442863at2759"/>
<dbReference type="GO" id="GO:0001682">
    <property type="term" value="P:tRNA 5'-leader removal"/>
    <property type="evidence" value="ECO:0007669"/>
    <property type="project" value="InterPro"/>
</dbReference>
<evidence type="ECO:0000313" key="9">
    <source>
        <dbReference type="Proteomes" id="UP000191285"/>
    </source>
</evidence>
<dbReference type="InterPro" id="IPR039182">
    <property type="entry name" value="Pop1"/>
</dbReference>
<feature type="compositionally biased region" description="Basic and acidic residues" evidence="4">
    <location>
        <begin position="157"/>
        <end position="171"/>
    </location>
</feature>
<evidence type="ECO:0008006" key="10">
    <source>
        <dbReference type="Google" id="ProtNLM"/>
    </source>
</evidence>
<comment type="subcellular location">
    <subcellularLocation>
        <location evidence="1">Nucleus</location>
    </subcellularLocation>
</comment>
<gene>
    <name evidence="8" type="ORF">PENSTE_c019G00584</name>
</gene>
<dbReference type="Proteomes" id="UP000191285">
    <property type="component" value="Unassembled WGS sequence"/>
</dbReference>
<dbReference type="PANTHER" id="PTHR22731">
    <property type="entry name" value="RIBONUCLEASES P/MRP PROTEIN SUBUNIT POP1"/>
    <property type="match status" value="1"/>
</dbReference>
<feature type="compositionally biased region" description="Basic and acidic residues" evidence="4">
    <location>
        <begin position="760"/>
        <end position="780"/>
    </location>
</feature>
<comment type="caution">
    <text evidence="8">The sequence shown here is derived from an EMBL/GenBank/DDBJ whole genome shotgun (WGS) entry which is preliminary data.</text>
</comment>
<dbReference type="AlphaFoldDB" id="A0A1V6SVD3"/>
<feature type="domain" description="Pop1 N-terminal" evidence="5">
    <location>
        <begin position="54"/>
        <end position="269"/>
    </location>
</feature>
<evidence type="ECO:0000256" key="4">
    <source>
        <dbReference type="SAM" id="MobiDB-lite"/>
    </source>
</evidence>
<evidence type="ECO:0000256" key="1">
    <source>
        <dbReference type="ARBA" id="ARBA00004123"/>
    </source>
</evidence>
<proteinExistence type="predicted"/>
<dbReference type="GO" id="GO:0005655">
    <property type="term" value="C:nucleolar ribonuclease P complex"/>
    <property type="evidence" value="ECO:0007669"/>
    <property type="project" value="InterPro"/>
</dbReference>
<organism evidence="8 9">
    <name type="scientific">Penicillium steckii</name>
    <dbReference type="NCBI Taxonomy" id="303698"/>
    <lineage>
        <taxon>Eukaryota</taxon>
        <taxon>Fungi</taxon>
        <taxon>Dikarya</taxon>
        <taxon>Ascomycota</taxon>
        <taxon>Pezizomycotina</taxon>
        <taxon>Eurotiomycetes</taxon>
        <taxon>Eurotiomycetidae</taxon>
        <taxon>Eurotiales</taxon>
        <taxon>Aspergillaceae</taxon>
        <taxon>Penicillium</taxon>
    </lineage>
</organism>
<dbReference type="InterPro" id="IPR055079">
    <property type="entry name" value="POP1_C"/>
</dbReference>
<dbReference type="InterPro" id="IPR012590">
    <property type="entry name" value="POPLD_dom"/>
</dbReference>
<keyword evidence="3" id="KW-0539">Nucleus</keyword>
<dbReference type="Pfam" id="PF22770">
    <property type="entry name" value="POP1_C"/>
    <property type="match status" value="1"/>
</dbReference>
<evidence type="ECO:0000313" key="8">
    <source>
        <dbReference type="EMBL" id="OQE17965.1"/>
    </source>
</evidence>
<protein>
    <recommendedName>
        <fullName evidence="10">Pop1 N-terminal domain-containing protein</fullName>
    </recommendedName>
</protein>
<accession>A0A1V6SVD3</accession>
<dbReference type="Pfam" id="PF08170">
    <property type="entry name" value="POPLD"/>
    <property type="match status" value="1"/>
</dbReference>
<feature type="region of interest" description="Disordered" evidence="4">
    <location>
        <begin position="499"/>
        <end position="528"/>
    </location>
</feature>
<reference evidence="9" key="1">
    <citation type="journal article" date="2017" name="Nat. Microbiol.">
        <title>Global analysis of biosynthetic gene clusters reveals vast potential of secondary metabolite production in Penicillium species.</title>
        <authorList>
            <person name="Nielsen J.C."/>
            <person name="Grijseels S."/>
            <person name="Prigent S."/>
            <person name="Ji B."/>
            <person name="Dainat J."/>
            <person name="Nielsen K.F."/>
            <person name="Frisvad J.C."/>
            <person name="Workman M."/>
            <person name="Nielsen J."/>
        </authorList>
    </citation>
    <scope>NUCLEOTIDE SEQUENCE [LARGE SCALE GENOMIC DNA]</scope>
    <source>
        <strain evidence="9">IBT 24891</strain>
    </source>
</reference>
<sequence>MASNPAKRKAFSSGSSGPTGASLRRAKTFDARTLAVQSTDAALSVTGELDVAAYASARAFEIQALENGIQRSKNSLTSRAFQKVPRPLRRRTASHNVKRVPRRLRTRAKREMIEDNTPTVTARRRKPSQIMRIRLESARRLQNLNARTKNKRLAAKTARDQETTNQLKEEGSHQFNIAPRIPKIKKNKLSRPPPADAKFRKRQKCKTWLPTHLFHAKRAHVATSKNPLWRFAIPLSPTEKSYRPTHRARGARGAVAWDMSYMSTIQLEGTESSIEAALRSVGVNGEDAWGSKGKKWRAGTRSLHAWTFEKDHPTRPTAPVMLIWCVQPQSEDVEMADAEDTPAAPKIPRRKLWVRVHPSAFLQLWNDLLVTSKRQNPPVMIEDLRFEIGSIEITGPGSTEALHAALRPLFGTDSQSPAEQSPEMTWSALLGVSNPASLPPNALMSFNISDPRLEFPPRTLRIPDSETQMNDLAILLSKWSPDYTQGPSSLFDRPRRLAASRQLPSQKAINRRRTLAGPGQYPPPKPTDPQIPAIILANRSQTHIKRNSAPGSWTVLLPWKCVLPVWYSIMYYPLSSGGTARFGGVKQQQQLSFEAGEAWFPGDFPGTRAGWEWNRQEAEKARLEWERRPKGRRLEYDSINLGNGQPKGEIGKGWACDWERLVQGPPQEISSKEALSGNEACDASNSNIPPSDLHNMRFSTNDTNKIISNLTKSPIEDSALSTVHVSLIHRGTPTPCSRIYRLPTNPSLRDKWVALAAENQKSRKEKSGPRKSSDVLDEEARRQLTESLISDVPEDSPSSHLEIPAEEDLIGFVTTGNYNLSEGKGTGIGSILLSKVVKSDAKLSEKKSCIVRSSGEMVGRLATWEIV</sequence>
<feature type="domain" description="POPLD" evidence="6">
    <location>
        <begin position="552"/>
        <end position="658"/>
    </location>
</feature>
<feature type="compositionally biased region" description="Basic residues" evidence="4">
    <location>
        <begin position="1"/>
        <end position="10"/>
    </location>
</feature>
<keyword evidence="9" id="KW-1185">Reference proteome</keyword>
<feature type="domain" description="POP1 C-terminal" evidence="7">
    <location>
        <begin position="719"/>
        <end position="867"/>
    </location>
</feature>
<feature type="region of interest" description="Disordered" evidence="4">
    <location>
        <begin position="1"/>
        <end position="24"/>
    </location>
</feature>
<name>A0A1V6SVD3_9EURO</name>
<dbReference type="STRING" id="303698.A0A1V6SVD3"/>
<feature type="region of interest" description="Disordered" evidence="4">
    <location>
        <begin position="759"/>
        <end position="780"/>
    </location>
</feature>
<evidence type="ECO:0000259" key="5">
    <source>
        <dbReference type="Pfam" id="PF06978"/>
    </source>
</evidence>
<dbReference type="EMBL" id="MLKD01000019">
    <property type="protein sequence ID" value="OQE17965.1"/>
    <property type="molecule type" value="Genomic_DNA"/>
</dbReference>
<dbReference type="Pfam" id="PF06978">
    <property type="entry name" value="POP1_N"/>
    <property type="match status" value="1"/>
</dbReference>
<dbReference type="PANTHER" id="PTHR22731:SF3">
    <property type="entry name" value="RIBONUCLEASES P_MRP PROTEIN SUBUNIT POP1"/>
    <property type="match status" value="1"/>
</dbReference>
<evidence type="ECO:0000256" key="3">
    <source>
        <dbReference type="ARBA" id="ARBA00023242"/>
    </source>
</evidence>
<feature type="region of interest" description="Disordered" evidence="4">
    <location>
        <begin position="150"/>
        <end position="171"/>
    </location>
</feature>
<evidence type="ECO:0000259" key="6">
    <source>
        <dbReference type="Pfam" id="PF08170"/>
    </source>
</evidence>
<evidence type="ECO:0000259" key="7">
    <source>
        <dbReference type="Pfam" id="PF22770"/>
    </source>
</evidence>
<evidence type="ECO:0000256" key="2">
    <source>
        <dbReference type="ARBA" id="ARBA00022694"/>
    </source>
</evidence>
<dbReference type="GO" id="GO:0000172">
    <property type="term" value="C:ribonuclease MRP complex"/>
    <property type="evidence" value="ECO:0007669"/>
    <property type="project" value="InterPro"/>
</dbReference>
<dbReference type="InterPro" id="IPR009723">
    <property type="entry name" value="Pop1_N"/>
</dbReference>
<keyword evidence="2" id="KW-0819">tRNA processing</keyword>